<evidence type="ECO:0000313" key="2">
    <source>
        <dbReference type="EMBL" id="EOA37689.1"/>
    </source>
</evidence>
<feature type="transmembrane region" description="Helical" evidence="1">
    <location>
        <begin position="59"/>
        <end position="77"/>
    </location>
</feature>
<protein>
    <submittedName>
        <fullName evidence="2">Uncharacterized protein</fullName>
    </submittedName>
</protein>
<dbReference type="KEGG" id="crb:17900746"/>
<dbReference type="AlphaFoldDB" id="R0I5W3"/>
<keyword evidence="1" id="KW-1133">Transmembrane helix</keyword>
<reference evidence="3" key="1">
    <citation type="journal article" date="2013" name="Nat. Genet.">
        <title>The Capsella rubella genome and the genomic consequences of rapid mating system evolution.</title>
        <authorList>
            <person name="Slotte T."/>
            <person name="Hazzouri K.M."/>
            <person name="Agren J.A."/>
            <person name="Koenig D."/>
            <person name="Maumus F."/>
            <person name="Guo Y.L."/>
            <person name="Steige K."/>
            <person name="Platts A.E."/>
            <person name="Escobar J.S."/>
            <person name="Newman L.K."/>
            <person name="Wang W."/>
            <person name="Mandakova T."/>
            <person name="Vello E."/>
            <person name="Smith L.M."/>
            <person name="Henz S.R."/>
            <person name="Steffen J."/>
            <person name="Takuno S."/>
            <person name="Brandvain Y."/>
            <person name="Coop G."/>
            <person name="Andolfatto P."/>
            <person name="Hu T.T."/>
            <person name="Blanchette M."/>
            <person name="Clark R.M."/>
            <person name="Quesneville H."/>
            <person name="Nordborg M."/>
            <person name="Gaut B.S."/>
            <person name="Lysak M.A."/>
            <person name="Jenkins J."/>
            <person name="Grimwood J."/>
            <person name="Chapman J."/>
            <person name="Prochnik S."/>
            <person name="Shu S."/>
            <person name="Rokhsar D."/>
            <person name="Schmutz J."/>
            <person name="Weigel D."/>
            <person name="Wright S.I."/>
        </authorList>
    </citation>
    <scope>NUCLEOTIDE SEQUENCE [LARGE SCALE GENOMIC DNA]</scope>
    <source>
        <strain evidence="3">cv. Monte Gargano</strain>
    </source>
</reference>
<dbReference type="OrthoDB" id="1110782at2759"/>
<evidence type="ECO:0000256" key="1">
    <source>
        <dbReference type="SAM" id="Phobius"/>
    </source>
</evidence>
<gene>
    <name evidence="2" type="ORF">CARUB_v10012341mg</name>
</gene>
<dbReference type="EMBL" id="KB870805">
    <property type="protein sequence ID" value="EOA37689.1"/>
    <property type="molecule type" value="Genomic_DNA"/>
</dbReference>
<evidence type="ECO:0000313" key="3">
    <source>
        <dbReference type="Proteomes" id="UP000029121"/>
    </source>
</evidence>
<keyword evidence="1" id="KW-0472">Membrane</keyword>
<keyword evidence="1" id="KW-0812">Transmembrane</keyword>
<dbReference type="Proteomes" id="UP000029121">
    <property type="component" value="Unassembled WGS sequence"/>
</dbReference>
<feature type="transmembrane region" description="Helical" evidence="1">
    <location>
        <begin position="28"/>
        <end position="47"/>
    </location>
</feature>
<proteinExistence type="predicted"/>
<dbReference type="PANTHER" id="PTHR34115:SF13">
    <property type="entry name" value="RPB1A"/>
    <property type="match status" value="1"/>
</dbReference>
<feature type="transmembrane region" description="Helical" evidence="1">
    <location>
        <begin position="98"/>
        <end position="127"/>
    </location>
</feature>
<dbReference type="STRING" id="81985.R0I5W3"/>
<dbReference type="InterPro" id="IPR053258">
    <property type="entry name" value="Ca-permeable_cation_channel"/>
</dbReference>
<accession>R0I5W3</accession>
<name>R0I5W3_9BRAS</name>
<dbReference type="PANTHER" id="PTHR34115">
    <property type="entry name" value="PROTEIN, PUTATIVE-RELATED"/>
    <property type="match status" value="1"/>
</dbReference>
<sequence>METDSTNNQTVLISDDETAKYFTIYSSAVHKVVVMVNAGILALLQLVSQHSSVFETHKASFLSFCVLVLFYAVLRVREVIYMRLRPGLVPRLAGHASHLFGGLAALVLLSVVCTTFAIVLLALWFLWLCTVVYKNFSEVMLIIYSEIYKSGSGLPQLPPV</sequence>
<keyword evidence="3" id="KW-1185">Reference proteome</keyword>
<organism evidence="2 3">
    <name type="scientific">Capsella rubella</name>
    <dbReference type="NCBI Taxonomy" id="81985"/>
    <lineage>
        <taxon>Eukaryota</taxon>
        <taxon>Viridiplantae</taxon>
        <taxon>Streptophyta</taxon>
        <taxon>Embryophyta</taxon>
        <taxon>Tracheophyta</taxon>
        <taxon>Spermatophyta</taxon>
        <taxon>Magnoliopsida</taxon>
        <taxon>eudicotyledons</taxon>
        <taxon>Gunneridae</taxon>
        <taxon>Pentapetalae</taxon>
        <taxon>rosids</taxon>
        <taxon>malvids</taxon>
        <taxon>Brassicales</taxon>
        <taxon>Brassicaceae</taxon>
        <taxon>Camelineae</taxon>
        <taxon>Capsella</taxon>
    </lineage>
</organism>